<evidence type="ECO:0000256" key="1">
    <source>
        <dbReference type="ARBA" id="ARBA00004651"/>
    </source>
</evidence>
<keyword evidence="5 6" id="KW-0472">Membrane</keyword>
<dbReference type="PANTHER" id="PTHR30250">
    <property type="entry name" value="PST FAMILY PREDICTED COLANIC ACID TRANSPORTER"/>
    <property type="match status" value="1"/>
</dbReference>
<feature type="transmembrane region" description="Helical" evidence="6">
    <location>
        <begin position="116"/>
        <end position="137"/>
    </location>
</feature>
<evidence type="ECO:0000313" key="7">
    <source>
        <dbReference type="EMBL" id="TCN22237.1"/>
    </source>
</evidence>
<name>A0A4R2B674_9BACI</name>
<evidence type="ECO:0000256" key="4">
    <source>
        <dbReference type="ARBA" id="ARBA00022989"/>
    </source>
</evidence>
<dbReference type="CDD" id="cd13124">
    <property type="entry name" value="MATE_SpoVB_like"/>
    <property type="match status" value="1"/>
</dbReference>
<feature type="transmembrane region" description="Helical" evidence="6">
    <location>
        <begin position="350"/>
        <end position="369"/>
    </location>
</feature>
<dbReference type="InterPro" id="IPR002797">
    <property type="entry name" value="Polysacc_synth"/>
</dbReference>
<feature type="transmembrane region" description="Helical" evidence="6">
    <location>
        <begin position="172"/>
        <end position="199"/>
    </location>
</feature>
<keyword evidence="2" id="KW-1003">Cell membrane</keyword>
<dbReference type="InterPro" id="IPR024923">
    <property type="entry name" value="PG_synth_SpoVB"/>
</dbReference>
<feature type="transmembrane region" description="Helical" evidence="6">
    <location>
        <begin position="400"/>
        <end position="422"/>
    </location>
</feature>
<dbReference type="GO" id="GO:0005886">
    <property type="term" value="C:plasma membrane"/>
    <property type="evidence" value="ECO:0007669"/>
    <property type="project" value="UniProtKB-SubCell"/>
</dbReference>
<evidence type="ECO:0000256" key="3">
    <source>
        <dbReference type="ARBA" id="ARBA00022692"/>
    </source>
</evidence>
<feature type="transmembrane region" description="Helical" evidence="6">
    <location>
        <begin position="82"/>
        <end position="104"/>
    </location>
</feature>
<feature type="transmembrane region" description="Helical" evidence="6">
    <location>
        <begin position="149"/>
        <end position="166"/>
    </location>
</feature>
<evidence type="ECO:0000313" key="8">
    <source>
        <dbReference type="Proteomes" id="UP000295689"/>
    </source>
</evidence>
<proteinExistence type="predicted"/>
<dbReference type="PIRSF" id="PIRSF038958">
    <property type="entry name" value="PG_synth_SpoVB"/>
    <property type="match status" value="1"/>
</dbReference>
<reference evidence="7 8" key="1">
    <citation type="journal article" date="2015" name="Stand. Genomic Sci.">
        <title>Genomic Encyclopedia of Bacterial and Archaeal Type Strains, Phase III: the genomes of soil and plant-associated and newly described type strains.</title>
        <authorList>
            <person name="Whitman W.B."/>
            <person name="Woyke T."/>
            <person name="Klenk H.P."/>
            <person name="Zhou Y."/>
            <person name="Lilburn T.G."/>
            <person name="Beck B.J."/>
            <person name="De Vos P."/>
            <person name="Vandamme P."/>
            <person name="Eisen J.A."/>
            <person name="Garrity G."/>
            <person name="Hugenholtz P."/>
            <person name="Kyrpides N.C."/>
        </authorList>
    </citation>
    <scope>NUCLEOTIDE SEQUENCE [LARGE SCALE GENOMIC DNA]</scope>
    <source>
        <strain evidence="7 8">CV53</strain>
    </source>
</reference>
<keyword evidence="8" id="KW-1185">Reference proteome</keyword>
<keyword evidence="3 6" id="KW-0812">Transmembrane</keyword>
<feature type="transmembrane region" description="Helical" evidence="6">
    <location>
        <begin position="265"/>
        <end position="289"/>
    </location>
</feature>
<dbReference type="Proteomes" id="UP000295689">
    <property type="component" value="Unassembled WGS sequence"/>
</dbReference>
<comment type="subcellular location">
    <subcellularLocation>
        <location evidence="1">Cell membrane</location>
        <topology evidence="1">Multi-pass membrane protein</topology>
    </subcellularLocation>
</comment>
<protein>
    <submittedName>
        <fullName evidence="7">O-antigen/teichoic acid export membrane protein</fullName>
    </submittedName>
</protein>
<feature type="transmembrane region" description="Helical" evidence="6">
    <location>
        <begin position="376"/>
        <end position="394"/>
    </location>
</feature>
<feature type="transmembrane region" description="Helical" evidence="6">
    <location>
        <begin position="310"/>
        <end position="330"/>
    </location>
</feature>
<accession>A0A4R2B674</accession>
<dbReference type="Pfam" id="PF01943">
    <property type="entry name" value="Polysacc_synt"/>
    <property type="match status" value="1"/>
</dbReference>
<evidence type="ECO:0000256" key="5">
    <source>
        <dbReference type="ARBA" id="ARBA00023136"/>
    </source>
</evidence>
<evidence type="ECO:0000256" key="2">
    <source>
        <dbReference type="ARBA" id="ARBA00022475"/>
    </source>
</evidence>
<dbReference type="RefSeq" id="WP_132009944.1">
    <property type="nucleotide sequence ID" value="NZ_JABUHM010000013.1"/>
</dbReference>
<sequence>MKLFLRGVMVLVLAAFVSECAEFLINMILARELGESGMGRYMTVLPLIFLIMMLASFELPVSISKIVAEKDAKYHQKMLRDVLHLTIVLSAALFVVVAVGMPFVPIFDSYPPFLKWMVLFMIPLVSFSSIARGYFMGKEDMGKIALANLLRRLIQLLLLVGVYQFFEFERPTALLVAFFTLAASELVVFLYLFYFFIVSYQNLKVLPRESLGRKELRKDLVAISGPTTALRIFHSLTHAVQPFLIKAAIIQAGVPAEAANDQFGMLAGVAMSIGFFPAFIAHSFMVILIPTVAKHHAAGEHGKLQKLLQHVMLLTLFYGVPAVGVFYFYAEPLTSLFFHSDNAAYYLQLLWPYFLLHYFIIPMQAYLIGLGLLKDAFIHTVWATIVSYTTIYLLGSQPEWQMAGVIVGMNAGTVLLTLLHFLTVCKKIGVAWASKAEPKNT</sequence>
<evidence type="ECO:0000256" key="6">
    <source>
        <dbReference type="SAM" id="Phobius"/>
    </source>
</evidence>
<dbReference type="EMBL" id="SLVV01000011">
    <property type="protein sequence ID" value="TCN22237.1"/>
    <property type="molecule type" value="Genomic_DNA"/>
</dbReference>
<dbReference type="AlphaFoldDB" id="A0A4R2B674"/>
<keyword evidence="4 6" id="KW-1133">Transmembrane helix</keyword>
<organism evidence="7 8">
    <name type="scientific">Mesobacillus foraminis</name>
    <dbReference type="NCBI Taxonomy" id="279826"/>
    <lineage>
        <taxon>Bacteria</taxon>
        <taxon>Bacillati</taxon>
        <taxon>Bacillota</taxon>
        <taxon>Bacilli</taxon>
        <taxon>Bacillales</taxon>
        <taxon>Bacillaceae</taxon>
        <taxon>Mesobacillus</taxon>
    </lineage>
</organism>
<gene>
    <name evidence="7" type="ORF">EV146_11174</name>
</gene>
<dbReference type="InterPro" id="IPR050833">
    <property type="entry name" value="Poly_Biosynth_Transport"/>
</dbReference>
<comment type="caution">
    <text evidence="7">The sequence shown here is derived from an EMBL/GenBank/DDBJ whole genome shotgun (WGS) entry which is preliminary data.</text>
</comment>
<feature type="transmembrane region" description="Helical" evidence="6">
    <location>
        <begin position="44"/>
        <end position="61"/>
    </location>
</feature>
<dbReference type="PANTHER" id="PTHR30250:SF24">
    <property type="entry name" value="STAGE V SPORULATION PROTEIN B"/>
    <property type="match status" value="1"/>
</dbReference>